<feature type="non-terminal residue" evidence="1">
    <location>
        <position position="202"/>
    </location>
</feature>
<protein>
    <submittedName>
        <fullName evidence="1">20325_t:CDS:1</fullName>
    </submittedName>
</protein>
<keyword evidence="2" id="KW-1185">Reference proteome</keyword>
<comment type="caution">
    <text evidence="1">The sequence shown here is derived from an EMBL/GenBank/DDBJ whole genome shotgun (WGS) entry which is preliminary data.</text>
</comment>
<accession>A0ACA9RR61</accession>
<dbReference type="EMBL" id="CAJVQC010064579">
    <property type="protein sequence ID" value="CAG8804683.1"/>
    <property type="molecule type" value="Genomic_DNA"/>
</dbReference>
<evidence type="ECO:0000313" key="1">
    <source>
        <dbReference type="EMBL" id="CAG8804683.1"/>
    </source>
</evidence>
<sequence>QICIQADKNNETNSSVLDKILDEMGGSFEVQPIISLNKSKKMSITQKARDWEKESEMNNDEDLTDDDNKQADIEIASGWKIVAKLILNSKPDVEYSDDLKYDSPQLKFGMKQREYVHIDFGNKLESEPPDSNQKMSIKQKKDSGIPLGITAPFRSIRGWVGYKMKLFLQIKSRGERRIWTAIYRIKFILNESLATVKQLVNS</sequence>
<gene>
    <name evidence="1" type="ORF">RPERSI_LOCUS21765</name>
</gene>
<organism evidence="1 2">
    <name type="scientific">Racocetra persica</name>
    <dbReference type="NCBI Taxonomy" id="160502"/>
    <lineage>
        <taxon>Eukaryota</taxon>
        <taxon>Fungi</taxon>
        <taxon>Fungi incertae sedis</taxon>
        <taxon>Mucoromycota</taxon>
        <taxon>Glomeromycotina</taxon>
        <taxon>Glomeromycetes</taxon>
        <taxon>Diversisporales</taxon>
        <taxon>Gigasporaceae</taxon>
        <taxon>Racocetra</taxon>
    </lineage>
</organism>
<feature type="non-terminal residue" evidence="1">
    <location>
        <position position="1"/>
    </location>
</feature>
<dbReference type="Proteomes" id="UP000789920">
    <property type="component" value="Unassembled WGS sequence"/>
</dbReference>
<name>A0ACA9RR61_9GLOM</name>
<proteinExistence type="predicted"/>
<reference evidence="1" key="1">
    <citation type="submission" date="2021-06" db="EMBL/GenBank/DDBJ databases">
        <authorList>
            <person name="Kallberg Y."/>
            <person name="Tangrot J."/>
            <person name="Rosling A."/>
        </authorList>
    </citation>
    <scope>NUCLEOTIDE SEQUENCE</scope>
    <source>
        <strain evidence="1">MA461A</strain>
    </source>
</reference>
<evidence type="ECO:0000313" key="2">
    <source>
        <dbReference type="Proteomes" id="UP000789920"/>
    </source>
</evidence>